<organism evidence="1 2">
    <name type="scientific">Novosphingobium decolorationis</name>
    <dbReference type="NCBI Taxonomy" id="2698673"/>
    <lineage>
        <taxon>Bacteria</taxon>
        <taxon>Pseudomonadati</taxon>
        <taxon>Pseudomonadota</taxon>
        <taxon>Alphaproteobacteria</taxon>
        <taxon>Sphingomonadales</taxon>
        <taxon>Sphingomonadaceae</taxon>
        <taxon>Novosphingobium</taxon>
    </lineage>
</organism>
<keyword evidence="2" id="KW-1185">Reference proteome</keyword>
<evidence type="ECO:0000313" key="2">
    <source>
        <dbReference type="Proteomes" id="UP000677126"/>
    </source>
</evidence>
<dbReference type="EMBL" id="CP054856">
    <property type="protein sequence ID" value="QVM82963.1"/>
    <property type="molecule type" value="Genomic_DNA"/>
</dbReference>
<accession>A0ABX8E222</accession>
<protein>
    <submittedName>
        <fullName evidence="1">Uncharacterized protein</fullName>
    </submittedName>
</protein>
<name>A0ABX8E222_9SPHN</name>
<sequence>MAAPWHATNWGLWCPGCGELIASADALERDLPEPDTCSACGFPEDTDIPVRIRRETRLMPIEESEVPF</sequence>
<dbReference type="Proteomes" id="UP000677126">
    <property type="component" value="Chromosome"/>
</dbReference>
<proteinExistence type="predicted"/>
<gene>
    <name evidence="1" type="ORF">HT578_03880</name>
</gene>
<evidence type="ECO:0000313" key="1">
    <source>
        <dbReference type="EMBL" id="QVM82963.1"/>
    </source>
</evidence>
<dbReference type="RefSeq" id="WP_213502248.1">
    <property type="nucleotide sequence ID" value="NZ_CP054856.1"/>
</dbReference>
<reference evidence="1 2" key="1">
    <citation type="journal article" date="2021" name="Int. J. Syst. Evol. Microbiol.">
        <title>Novosphingobium decolorationis sp. nov., an aniline blue-decolourizing bacterium isolated from East Pacific sediment.</title>
        <authorList>
            <person name="Chen X."/>
            <person name="Dong B."/>
            <person name="Chen T."/>
            <person name="Ren N."/>
            <person name="Wang J."/>
            <person name="Xu Y."/>
            <person name="Yang J."/>
            <person name="Zhu S."/>
            <person name="Chen J."/>
        </authorList>
    </citation>
    <scope>NUCLEOTIDE SEQUENCE [LARGE SCALE GENOMIC DNA]</scope>
    <source>
        <strain evidence="1 2">502str22</strain>
    </source>
</reference>